<evidence type="ECO:0008006" key="5">
    <source>
        <dbReference type="Google" id="ProtNLM"/>
    </source>
</evidence>
<name>A0ABM9B2J0_9BACT</name>
<protein>
    <recommendedName>
        <fullName evidence="5">Colanic acid biosynthesis glycosyltransferase WcaI</fullName>
    </recommendedName>
</protein>
<dbReference type="NCBIfam" id="NF007640">
    <property type="entry name" value="PRK10307.1"/>
    <property type="match status" value="1"/>
</dbReference>
<feature type="domain" description="Glycosyltransferase subfamily 4-like N-terminal" evidence="2">
    <location>
        <begin position="15"/>
        <end position="201"/>
    </location>
</feature>
<evidence type="ECO:0000259" key="2">
    <source>
        <dbReference type="Pfam" id="PF13579"/>
    </source>
</evidence>
<dbReference type="SUPFAM" id="SSF53756">
    <property type="entry name" value="UDP-Glycosyltransferase/glycogen phosphorylase"/>
    <property type="match status" value="1"/>
</dbReference>
<dbReference type="InterPro" id="IPR001296">
    <property type="entry name" value="Glyco_trans_1"/>
</dbReference>
<dbReference type="EMBL" id="CAKLPZ010000002">
    <property type="protein sequence ID" value="CAH1001334.1"/>
    <property type="molecule type" value="Genomic_DNA"/>
</dbReference>
<dbReference type="Pfam" id="PF13579">
    <property type="entry name" value="Glyco_trans_4_4"/>
    <property type="match status" value="1"/>
</dbReference>
<dbReference type="PANTHER" id="PTHR45947:SF3">
    <property type="entry name" value="SULFOQUINOVOSYL TRANSFERASE SQD2"/>
    <property type="match status" value="1"/>
</dbReference>
<organism evidence="3 4">
    <name type="scientific">Neolewinella maritima</name>
    <dbReference type="NCBI Taxonomy" id="1383882"/>
    <lineage>
        <taxon>Bacteria</taxon>
        <taxon>Pseudomonadati</taxon>
        <taxon>Bacteroidota</taxon>
        <taxon>Saprospiria</taxon>
        <taxon>Saprospirales</taxon>
        <taxon>Lewinellaceae</taxon>
        <taxon>Neolewinella</taxon>
    </lineage>
</organism>
<dbReference type="CDD" id="cd03794">
    <property type="entry name" value="GT4_WbuB-like"/>
    <property type="match status" value="1"/>
</dbReference>
<evidence type="ECO:0000313" key="4">
    <source>
        <dbReference type="Proteomes" id="UP000837803"/>
    </source>
</evidence>
<dbReference type="InterPro" id="IPR028098">
    <property type="entry name" value="Glyco_trans_4-like_N"/>
</dbReference>
<dbReference type="Pfam" id="PF00534">
    <property type="entry name" value="Glycos_transf_1"/>
    <property type="match status" value="1"/>
</dbReference>
<reference evidence="3" key="1">
    <citation type="submission" date="2021-12" db="EMBL/GenBank/DDBJ databases">
        <authorList>
            <person name="Rodrigo-Torres L."/>
            <person name="Arahal R. D."/>
            <person name="Lucena T."/>
        </authorList>
    </citation>
    <scope>NUCLEOTIDE SEQUENCE</scope>
    <source>
        <strain evidence="3">CECT 8419</strain>
    </source>
</reference>
<sequence length="417" mass="46579">MKILIYGINYAPELTGIGKYTGEMAAFFAAAGDEVEVITAPPYYPRWEVAEAYRGGYRKETLEGVTVLRCPLYVPTEVTGVRRILHEFSFVLSSLRYWIPRYFRPYDMILCISPPFHLPYVALPHRWLHGTPVVNHIQDLQVDAARDLGIIRQPWLLRILESAERWLLHSVSGVSTISTGMQHKVVKKGLKLDDTILFPNWVDKELIYPVAKAASARRDWGFEDEDCIVLYAGNLGEKQGLESILHVAQRLRDMPRLTFVIIGEGGAKDRLQAEAEAMQLTNVIFKPLQPLDRLAATLAAADVHLVLQKRAAADLVMPSKLTNILAVGGHALVTAEAGTTLYDLVQTHRLGTLVEPENVDALECGLREILSGARAQDAAGAEEFASAKLDKENILADFRLLLTLNTKQHNSWNSLHR</sequence>
<keyword evidence="4" id="KW-1185">Reference proteome</keyword>
<evidence type="ECO:0000259" key="1">
    <source>
        <dbReference type="Pfam" id="PF00534"/>
    </source>
</evidence>
<feature type="domain" description="Glycosyl transferase family 1" evidence="1">
    <location>
        <begin position="216"/>
        <end position="375"/>
    </location>
</feature>
<evidence type="ECO:0000313" key="3">
    <source>
        <dbReference type="EMBL" id="CAH1001334.1"/>
    </source>
</evidence>
<accession>A0ABM9B2J0</accession>
<dbReference type="PANTHER" id="PTHR45947">
    <property type="entry name" value="SULFOQUINOVOSYL TRANSFERASE SQD2"/>
    <property type="match status" value="1"/>
</dbReference>
<dbReference type="Gene3D" id="3.40.50.2000">
    <property type="entry name" value="Glycogen Phosphorylase B"/>
    <property type="match status" value="2"/>
</dbReference>
<dbReference type="RefSeq" id="WP_238751181.1">
    <property type="nucleotide sequence ID" value="NZ_CAKLPZ010000002.1"/>
</dbReference>
<proteinExistence type="predicted"/>
<dbReference type="Proteomes" id="UP000837803">
    <property type="component" value="Unassembled WGS sequence"/>
</dbReference>
<comment type="caution">
    <text evidence="3">The sequence shown here is derived from an EMBL/GenBank/DDBJ whole genome shotgun (WGS) entry which is preliminary data.</text>
</comment>
<gene>
    <name evidence="3" type="ORF">LEM8419_02235</name>
</gene>
<dbReference type="InterPro" id="IPR050194">
    <property type="entry name" value="Glycosyltransferase_grp1"/>
</dbReference>